<name>F8C8R5_MYXFH</name>
<dbReference type="HOGENOM" id="CLU_587705_0_0_7"/>
<dbReference type="KEGG" id="mfu:LILAB_06465"/>
<dbReference type="InterPro" id="IPR025641">
    <property type="entry name" value="DUF4340"/>
</dbReference>
<dbReference type="EMBL" id="CP002830">
    <property type="protein sequence ID" value="AEI63212.1"/>
    <property type="molecule type" value="Genomic_DNA"/>
</dbReference>
<accession>F8C8R5</accession>
<evidence type="ECO:0000313" key="3">
    <source>
        <dbReference type="Proteomes" id="UP000000488"/>
    </source>
</evidence>
<gene>
    <name evidence="2" type="ordered locus">LILAB_06465</name>
</gene>
<dbReference type="Pfam" id="PF14238">
    <property type="entry name" value="DUF4340"/>
    <property type="match status" value="1"/>
</dbReference>
<proteinExistence type="predicted"/>
<organism evidence="2 3">
    <name type="scientific">Myxococcus fulvus (strain ATCC BAA-855 / HW-1)</name>
    <dbReference type="NCBI Taxonomy" id="483219"/>
    <lineage>
        <taxon>Bacteria</taxon>
        <taxon>Pseudomonadati</taxon>
        <taxon>Myxococcota</taxon>
        <taxon>Myxococcia</taxon>
        <taxon>Myxococcales</taxon>
        <taxon>Cystobacterineae</taxon>
        <taxon>Myxococcaceae</taxon>
        <taxon>Myxococcus</taxon>
    </lineage>
</organism>
<evidence type="ECO:0000259" key="1">
    <source>
        <dbReference type="Pfam" id="PF14238"/>
    </source>
</evidence>
<sequence length="466" mass="49883">MKKGLLIAVGAAVVLLVFMFVAGERPKVQPASSSGGPALDLSGLDPARVSGLELSGARRATLQRDGDGWTVGEPGAPESRVAADGEMVKGALEALSRTSGAKFVTRDVDRLSEYWLNDGGRALKVRIVQEGRPPLELVLGREGASNGGTYVRNAASTEVFEHPVRLGWLWRKRVMDWRDARLVRVALGDLTALVFRVGEDAPVTVTSTGTPGGWRLAEGTQVPEGFRFSSLVADQVARDLLELELQDVLIGEAAAQAARELAQAHDSVEARLESGRSVVLRLGRVSASADTVAAQVEGDSRVYAVSAVSASQVRKRLGDLRDLRLLRFALEKVDRLSIQAGEAQVVVAKEGQGWTLLEPKAPPESFRFDGTQVEAQLVWLQQLEAARLLDASVQDAEAGLSPPVTSVEVREEGGAVQTLRLGNEVPNAATGRKEVYARGSLDAFTYAVEDRARAWLARGPALFSAP</sequence>
<dbReference type="AlphaFoldDB" id="F8C8R5"/>
<evidence type="ECO:0000313" key="2">
    <source>
        <dbReference type="EMBL" id="AEI63212.1"/>
    </source>
</evidence>
<dbReference type="STRING" id="483219.LILAB_06465"/>
<feature type="domain" description="DUF4340" evidence="1">
    <location>
        <begin position="80"/>
        <end position="259"/>
    </location>
</feature>
<reference evidence="2 3" key="1">
    <citation type="journal article" date="2011" name="J. Bacteriol.">
        <title>Genome sequence of the halotolerant marine bacterium Myxococcus fulvus HW-1.</title>
        <authorList>
            <person name="Li Z.F."/>
            <person name="Li X."/>
            <person name="Liu H."/>
            <person name="Liu X."/>
            <person name="Han K."/>
            <person name="Wu Z.H."/>
            <person name="Hu W."/>
            <person name="Li F.F."/>
            <person name="Li Y.Z."/>
        </authorList>
    </citation>
    <scope>NUCLEOTIDE SEQUENCE [LARGE SCALE GENOMIC DNA]</scope>
    <source>
        <strain evidence="3">ATCC BAA-855 / HW-1</strain>
    </source>
</reference>
<dbReference type="Proteomes" id="UP000000488">
    <property type="component" value="Chromosome"/>
</dbReference>
<protein>
    <recommendedName>
        <fullName evidence="1">DUF4340 domain-containing protein</fullName>
    </recommendedName>
</protein>